<feature type="compositionally biased region" description="Basic and acidic residues" evidence="1">
    <location>
        <begin position="374"/>
        <end position="403"/>
    </location>
</feature>
<protein>
    <recommendedName>
        <fullName evidence="2">Tox-PL domain-containing protein</fullName>
    </recommendedName>
</protein>
<feature type="compositionally biased region" description="Basic and acidic residues" evidence="1">
    <location>
        <begin position="680"/>
        <end position="760"/>
    </location>
</feature>
<dbReference type="Proteomes" id="UP001499987">
    <property type="component" value="Unassembled WGS sequence"/>
</dbReference>
<name>A0ABP4EUS3_9ACTN</name>
<evidence type="ECO:0000259" key="2">
    <source>
        <dbReference type="Pfam" id="PF15644"/>
    </source>
</evidence>
<sequence>MDAGPAHTGTDGRSTPASDGPAPARHDSSDGPAHAGDGHAERSGADTARPGPVPAHTTPDAAPAPSHGGPQHAGEGQSPHGTPDSRPGPAPSHPTPDSTPAPAHSGDSRPTYGPVRGDDGVATPPHGGGDRGTPSYGPVRGGEAAPAPVHASDGGASRPGGDVPGQQHRSGPTPDSAPDHHTPAGTPAPDSTPGPRSEGEGRGVPSGGGVPHMPSAGIPSAGVPSGGADHSRPSASSSDGPHRATVETASTAVADAPPTHSPAAVPDTGPGQPGPSGQNPGTPTPTAAGPIGTGPVPGAGAPGAGTPSGGTPPRQGGPVPRTGTGGDGPSTARPATVPGQSTGRPEHGDRPNGLGPRPGADRPGADRPSATPRPDADRPSRPDPRTADPRTADPRSADPRDTGPRPSTDRPTGAAPRPDTDRPDHGRPEDHGKGSEQPEPEDHGKPEDGKSETGKPEDHTGADQQHDRDPAQDADSRADQDGRPDADTPPHERPLSDSRPYDTPGGLARVEEHHQQELERRIPRNPDGTPQRHPDPYGDWPGAVNGDGHREPGRDNNCLDVALSSADTYSGNPTAAAARTDDGSPDGERGGRDRAERQLGAPFRDLGNGDRAFHRLEDTLRQSGHGSQAVIVTQDAHGRAHAWNVVNHNGKIVYLDNQTGARSDKPLHNGDHGVFAIPLDSDRRPIPSDHHGDGADHRSGAADRPDHTKDPSKDRDRDRDTGDARKNPGDPADRPGDSDRRPADPAGKHPDDMEVDHDPDHPDDESMADADHESDHDPDHDSEADRPRGSADYDDAQDREHTHYGMKGDNLQRDMRSTEDGAPHRDVRQITLDRAFAFLDGHVDNHNIANLLHETAQQNKNDPQGVGFTKKELSERLPGFADLNRNEQAAVVGVLGRLSPAVHTRYGVGASPERVADPYRYRDDVDRSHFSEEEQGKLKNDAGADDKSTRGMMARRKKNFWASPSAKTQENYQQGQTTPDAKYITGVRDHLILKRLEERHPGQDTYTPEQVKQVVKELDATLKPVGKGIHRPDFSGKNYAVVEVTRIRDENDMEVDGADHDPDADTRYVVDSSYGASRKDVTTEHSEPHIGRWLTRLNERDGTDDWQPLTLHTEREPCGKGQGHAHCSVYLTEPSMDGVNVSYATGYRKGEMEEGAEHDAETVQRMLEEDNQRYLNRIGDLWLKMAESGALNQPSTTAAPAPAAT</sequence>
<evidence type="ECO:0000256" key="1">
    <source>
        <dbReference type="SAM" id="MobiDB-lite"/>
    </source>
</evidence>
<dbReference type="Pfam" id="PF15644">
    <property type="entry name" value="Gln_amidase"/>
    <property type="match status" value="1"/>
</dbReference>
<keyword evidence="4" id="KW-1185">Reference proteome</keyword>
<feature type="region of interest" description="Disordered" evidence="1">
    <location>
        <begin position="663"/>
        <end position="825"/>
    </location>
</feature>
<feature type="domain" description="Tox-PL" evidence="2">
    <location>
        <begin position="556"/>
        <end position="660"/>
    </location>
</feature>
<feature type="compositionally biased region" description="Basic and acidic residues" evidence="1">
    <location>
        <begin position="418"/>
        <end position="500"/>
    </location>
</feature>
<proteinExistence type="predicted"/>
<accession>A0ABP4EUS3</accession>
<feature type="compositionally biased region" description="Basic and acidic residues" evidence="1">
    <location>
        <begin position="509"/>
        <end position="536"/>
    </location>
</feature>
<reference evidence="4" key="1">
    <citation type="journal article" date="2019" name="Int. J. Syst. Evol. Microbiol.">
        <title>The Global Catalogue of Microorganisms (GCM) 10K type strain sequencing project: providing services to taxonomists for standard genome sequencing and annotation.</title>
        <authorList>
            <consortium name="The Broad Institute Genomics Platform"/>
            <consortium name="The Broad Institute Genome Sequencing Center for Infectious Disease"/>
            <person name="Wu L."/>
            <person name="Ma J."/>
        </authorList>
    </citation>
    <scope>NUCLEOTIDE SEQUENCE [LARGE SCALE GENOMIC DNA]</scope>
    <source>
        <strain evidence="4">JCM 13002</strain>
    </source>
</reference>
<gene>
    <name evidence="3" type="ORF">GCM10009663_73570</name>
</gene>
<feature type="compositionally biased region" description="Basic and acidic residues" evidence="1">
    <location>
        <begin position="810"/>
        <end position="825"/>
    </location>
</feature>
<feature type="compositionally biased region" description="Basic and acidic residues" evidence="1">
    <location>
        <begin position="579"/>
        <end position="597"/>
    </location>
</feature>
<evidence type="ECO:0000313" key="4">
    <source>
        <dbReference type="Proteomes" id="UP001499987"/>
    </source>
</evidence>
<feature type="region of interest" description="Disordered" evidence="1">
    <location>
        <begin position="927"/>
        <end position="947"/>
    </location>
</feature>
<dbReference type="EMBL" id="BAAALD010000140">
    <property type="protein sequence ID" value="GAA1123729.1"/>
    <property type="molecule type" value="Genomic_DNA"/>
</dbReference>
<feature type="compositionally biased region" description="Low complexity" evidence="1">
    <location>
        <begin position="266"/>
        <end position="290"/>
    </location>
</feature>
<evidence type="ECO:0000313" key="3">
    <source>
        <dbReference type="EMBL" id="GAA1123729.1"/>
    </source>
</evidence>
<comment type="caution">
    <text evidence="3">The sequence shown here is derived from an EMBL/GenBank/DDBJ whole genome shotgun (WGS) entry which is preliminary data.</text>
</comment>
<organism evidence="3 4">
    <name type="scientific">Kitasatospora arboriphila</name>
    <dbReference type="NCBI Taxonomy" id="258052"/>
    <lineage>
        <taxon>Bacteria</taxon>
        <taxon>Bacillati</taxon>
        <taxon>Actinomycetota</taxon>
        <taxon>Actinomycetes</taxon>
        <taxon>Kitasatosporales</taxon>
        <taxon>Streptomycetaceae</taxon>
        <taxon>Kitasatospora</taxon>
    </lineage>
</organism>
<dbReference type="InterPro" id="IPR028908">
    <property type="entry name" value="Tox-PL_dom"/>
</dbReference>
<feature type="region of interest" description="Disordered" evidence="1">
    <location>
        <begin position="1"/>
        <end position="610"/>
    </location>
</feature>
<feature type="compositionally biased region" description="Low complexity" evidence="1">
    <location>
        <begin position="54"/>
        <end position="65"/>
    </location>
</feature>
<feature type="compositionally biased region" description="Pro residues" evidence="1">
    <location>
        <begin position="86"/>
        <end position="99"/>
    </location>
</feature>
<feature type="compositionally biased region" description="Gly residues" evidence="1">
    <location>
        <begin position="291"/>
        <end position="308"/>
    </location>
</feature>
<feature type="compositionally biased region" description="Basic and acidic residues" evidence="1">
    <location>
        <begin position="769"/>
        <end position="803"/>
    </location>
</feature>